<keyword evidence="1" id="KW-1133">Transmembrane helix</keyword>
<keyword evidence="1" id="KW-0472">Membrane</keyword>
<dbReference type="InterPro" id="IPR016032">
    <property type="entry name" value="Sig_transdc_resp-reg_C-effctor"/>
</dbReference>
<dbReference type="EMBL" id="FNOB01000009">
    <property type="protein sequence ID" value="SDX03557.1"/>
    <property type="molecule type" value="Genomic_DNA"/>
</dbReference>
<comment type="caution">
    <text evidence="3">The sequence shown here is derived from an EMBL/GenBank/DDBJ whole genome shotgun (WGS) entry which is preliminary data.</text>
</comment>
<keyword evidence="4" id="KW-0238">DNA-binding</keyword>
<dbReference type="Gene3D" id="1.10.10.10">
    <property type="entry name" value="Winged helix-like DNA-binding domain superfamily/Winged helix DNA-binding domain"/>
    <property type="match status" value="1"/>
</dbReference>
<feature type="domain" description="HTH luxR-type" evidence="2">
    <location>
        <begin position="101"/>
        <end position="158"/>
    </location>
</feature>
<dbReference type="Proteomes" id="UP000634647">
    <property type="component" value="Unassembled WGS sequence"/>
</dbReference>
<dbReference type="EMBL" id="BNAB01000008">
    <property type="protein sequence ID" value="GHE02021.1"/>
    <property type="molecule type" value="Genomic_DNA"/>
</dbReference>
<accession>A0AAN4UR88</accession>
<dbReference type="GO" id="GO:0006355">
    <property type="term" value="P:regulation of DNA-templated transcription"/>
    <property type="evidence" value="ECO:0007669"/>
    <property type="project" value="InterPro"/>
</dbReference>
<evidence type="ECO:0000313" key="4">
    <source>
        <dbReference type="EMBL" id="SDX03557.1"/>
    </source>
</evidence>
<dbReference type="SMART" id="SM00421">
    <property type="entry name" value="HTH_LUXR"/>
    <property type="match status" value="1"/>
</dbReference>
<evidence type="ECO:0000313" key="6">
    <source>
        <dbReference type="Proteomes" id="UP000634647"/>
    </source>
</evidence>
<evidence type="ECO:0000256" key="1">
    <source>
        <dbReference type="SAM" id="Phobius"/>
    </source>
</evidence>
<dbReference type="AlphaFoldDB" id="A0AAN4UR88"/>
<proteinExistence type="predicted"/>
<reference evidence="3" key="1">
    <citation type="journal article" date="2014" name="Int. J. Syst. Evol. Microbiol.">
        <title>Complete genome sequence of Corynebacterium casei LMG S-19264T (=DSM 44701T), isolated from a smear-ripened cheese.</title>
        <authorList>
            <consortium name="US DOE Joint Genome Institute (JGI-PGF)"/>
            <person name="Walter F."/>
            <person name="Albersmeier A."/>
            <person name="Kalinowski J."/>
            <person name="Ruckert C."/>
        </authorList>
    </citation>
    <scope>NUCLEOTIDE SEQUENCE</scope>
    <source>
        <strain evidence="3">CGMCC 1.10859</strain>
    </source>
</reference>
<evidence type="ECO:0000313" key="3">
    <source>
        <dbReference type="EMBL" id="GHE02021.1"/>
    </source>
</evidence>
<dbReference type="InterPro" id="IPR000792">
    <property type="entry name" value="Tscrpt_reg_LuxR_C"/>
</dbReference>
<gene>
    <name evidence="3" type="ORF">GCM10008024_19960</name>
    <name evidence="4" type="ORF">SAMN05444006_10950</name>
</gene>
<reference evidence="3" key="3">
    <citation type="submission" date="2023-06" db="EMBL/GenBank/DDBJ databases">
        <authorList>
            <person name="Sun Q."/>
            <person name="Zhou Y."/>
        </authorList>
    </citation>
    <scope>NUCLEOTIDE SEQUENCE</scope>
    <source>
        <strain evidence="3">CGMCC 1.10859</strain>
    </source>
</reference>
<organism evidence="3 6">
    <name type="scientific">Allgaiera indica</name>
    <dbReference type="NCBI Taxonomy" id="765699"/>
    <lineage>
        <taxon>Bacteria</taxon>
        <taxon>Pseudomonadati</taxon>
        <taxon>Pseudomonadota</taxon>
        <taxon>Alphaproteobacteria</taxon>
        <taxon>Rhodobacterales</taxon>
        <taxon>Paracoccaceae</taxon>
        <taxon>Allgaiera</taxon>
    </lineage>
</organism>
<dbReference type="Proteomes" id="UP000199541">
    <property type="component" value="Unassembled WGS sequence"/>
</dbReference>
<evidence type="ECO:0000313" key="5">
    <source>
        <dbReference type="Proteomes" id="UP000199541"/>
    </source>
</evidence>
<dbReference type="GO" id="GO:0003677">
    <property type="term" value="F:DNA binding"/>
    <property type="evidence" value="ECO:0007669"/>
    <property type="project" value="UniProtKB-KW"/>
</dbReference>
<dbReference type="SUPFAM" id="SSF46894">
    <property type="entry name" value="C-terminal effector domain of the bipartite response regulators"/>
    <property type="match status" value="1"/>
</dbReference>
<sequence length="181" mass="18919">MPPHPSTQRERRRRKLAVALFALVQAAAAVFFVVDVGADMASASAGWGTYLEVVFALGLAAGTAFGVYELRRSHDLLLSHETALASASGALADVIAAQFEDWGLTPAEKDVAMFALKGFDLSEIARLRGAAQGTVRAQMAAVYAKSGTSGRAQFAAFFVEDLLAGKVGGPDRADDVTKAGS</sequence>
<keyword evidence="5" id="KW-1185">Reference proteome</keyword>
<evidence type="ECO:0000259" key="2">
    <source>
        <dbReference type="SMART" id="SM00421"/>
    </source>
</evidence>
<protein>
    <submittedName>
        <fullName evidence="3 4">Transcriptional regulator</fullName>
    </submittedName>
</protein>
<feature type="transmembrane region" description="Helical" evidence="1">
    <location>
        <begin position="47"/>
        <end position="68"/>
    </location>
</feature>
<dbReference type="InterPro" id="IPR036388">
    <property type="entry name" value="WH-like_DNA-bd_sf"/>
</dbReference>
<keyword evidence="1" id="KW-0812">Transmembrane</keyword>
<reference evidence="4 5" key="2">
    <citation type="submission" date="2016-10" db="EMBL/GenBank/DDBJ databases">
        <authorList>
            <person name="Varghese N."/>
            <person name="Submissions S."/>
        </authorList>
    </citation>
    <scope>NUCLEOTIDE SEQUENCE [LARGE SCALE GENOMIC DNA]</scope>
    <source>
        <strain evidence="4 5">DSM 24802</strain>
    </source>
</reference>
<name>A0AAN4UR88_9RHOB</name>